<evidence type="ECO:0000313" key="4">
    <source>
        <dbReference type="Proteomes" id="UP000824090"/>
    </source>
</evidence>
<reference evidence="3" key="2">
    <citation type="journal article" date="2021" name="PeerJ">
        <title>Extensive microbial diversity within the chicken gut microbiome revealed by metagenomics and culture.</title>
        <authorList>
            <person name="Gilroy R."/>
            <person name="Ravi A."/>
            <person name="Getino M."/>
            <person name="Pursley I."/>
            <person name="Horton D.L."/>
            <person name="Alikhan N.F."/>
            <person name="Baker D."/>
            <person name="Gharbi K."/>
            <person name="Hall N."/>
            <person name="Watson M."/>
            <person name="Adriaenssens E.M."/>
            <person name="Foster-Nyarko E."/>
            <person name="Jarju S."/>
            <person name="Secka A."/>
            <person name="Antonio M."/>
            <person name="Oren A."/>
            <person name="Chaudhuri R.R."/>
            <person name="La Ragione R."/>
            <person name="Hildebrand F."/>
            <person name="Pallen M.J."/>
        </authorList>
    </citation>
    <scope>NUCLEOTIDE SEQUENCE</scope>
    <source>
        <strain evidence="3">ChiHcec3-6078</strain>
    </source>
</reference>
<feature type="compositionally biased region" description="Polar residues" evidence="1">
    <location>
        <begin position="88"/>
        <end position="101"/>
    </location>
</feature>
<keyword evidence="2" id="KW-0812">Transmembrane</keyword>
<keyword evidence="2" id="KW-1133">Transmembrane helix</keyword>
<feature type="transmembrane region" description="Helical" evidence="2">
    <location>
        <begin position="6"/>
        <end position="24"/>
    </location>
</feature>
<reference evidence="3" key="1">
    <citation type="submission" date="2020-10" db="EMBL/GenBank/DDBJ databases">
        <authorList>
            <person name="Gilroy R."/>
        </authorList>
    </citation>
    <scope>NUCLEOTIDE SEQUENCE</scope>
    <source>
        <strain evidence="3">ChiHcec3-6078</strain>
    </source>
</reference>
<feature type="compositionally biased region" description="Basic residues" evidence="1">
    <location>
        <begin position="123"/>
        <end position="142"/>
    </location>
</feature>
<proteinExistence type="predicted"/>
<protein>
    <submittedName>
        <fullName evidence="3">Uncharacterized protein</fullName>
    </submittedName>
</protein>
<dbReference type="AlphaFoldDB" id="A0A9D1L663"/>
<feature type="compositionally biased region" description="Basic and acidic residues" evidence="1">
    <location>
        <begin position="103"/>
        <end position="122"/>
    </location>
</feature>
<evidence type="ECO:0000256" key="1">
    <source>
        <dbReference type="SAM" id="MobiDB-lite"/>
    </source>
</evidence>
<name>A0A9D1L663_9FIRM</name>
<comment type="caution">
    <text evidence="3">The sequence shown here is derived from an EMBL/GenBank/DDBJ whole genome shotgun (WGS) entry which is preliminary data.</text>
</comment>
<feature type="compositionally biased region" description="Basic and acidic residues" evidence="1">
    <location>
        <begin position="63"/>
        <end position="82"/>
    </location>
</feature>
<sequence>MTVVKFLFVIALVIPLGVFMVYYINKLMGEFARIVNREKSLPEEGRVREGERMAGKAPASAAGEHRVYEMREEPPAMRRGESYKYGSQHYQNSRIRQSYLKTLQEREQAVPEEGEKLKDKRTPSRRKRRKERKKKKRNSERQ</sequence>
<feature type="region of interest" description="Disordered" evidence="1">
    <location>
        <begin position="44"/>
        <end position="142"/>
    </location>
</feature>
<dbReference type="EMBL" id="DVMP01000146">
    <property type="protein sequence ID" value="HIU26394.1"/>
    <property type="molecule type" value="Genomic_DNA"/>
</dbReference>
<dbReference type="Proteomes" id="UP000824090">
    <property type="component" value="Unassembled WGS sequence"/>
</dbReference>
<feature type="compositionally biased region" description="Basic and acidic residues" evidence="1">
    <location>
        <begin position="44"/>
        <end position="54"/>
    </location>
</feature>
<organism evidence="3 4">
    <name type="scientific">Candidatus Allocopromorpha excrementigallinarum</name>
    <dbReference type="NCBI Taxonomy" id="2840742"/>
    <lineage>
        <taxon>Bacteria</taxon>
        <taxon>Bacillati</taxon>
        <taxon>Bacillota</taxon>
        <taxon>Clostridia</taxon>
        <taxon>Eubacteriales</taxon>
        <taxon>Eubacteriaceae</taxon>
        <taxon>Eubacteriaceae incertae sedis</taxon>
        <taxon>Candidatus Allocopromorpha</taxon>
    </lineage>
</organism>
<accession>A0A9D1L663</accession>
<evidence type="ECO:0000313" key="3">
    <source>
        <dbReference type="EMBL" id="HIU26394.1"/>
    </source>
</evidence>
<evidence type="ECO:0000256" key="2">
    <source>
        <dbReference type="SAM" id="Phobius"/>
    </source>
</evidence>
<keyword evidence="2" id="KW-0472">Membrane</keyword>
<gene>
    <name evidence="3" type="ORF">IAC50_07890</name>
</gene>